<dbReference type="Pfam" id="PF07690">
    <property type="entry name" value="MFS_1"/>
    <property type="match status" value="1"/>
</dbReference>
<feature type="transmembrane region" description="Helical" evidence="5">
    <location>
        <begin position="421"/>
        <end position="442"/>
    </location>
</feature>
<dbReference type="EMBL" id="JAGEOJ010000007">
    <property type="protein sequence ID" value="MBO2448972.1"/>
    <property type="molecule type" value="Genomic_DNA"/>
</dbReference>
<dbReference type="InterPro" id="IPR011701">
    <property type="entry name" value="MFS"/>
</dbReference>
<evidence type="ECO:0000256" key="3">
    <source>
        <dbReference type="ARBA" id="ARBA00022989"/>
    </source>
</evidence>
<comment type="caution">
    <text evidence="7">The sequence shown here is derived from an EMBL/GenBank/DDBJ whole genome shotgun (WGS) entry which is preliminary data.</text>
</comment>
<keyword evidence="4 5" id="KW-0472">Membrane</keyword>
<dbReference type="Proteomes" id="UP000669179">
    <property type="component" value="Unassembled WGS sequence"/>
</dbReference>
<protein>
    <submittedName>
        <fullName evidence="7">MFS transporter</fullName>
    </submittedName>
</protein>
<feature type="transmembrane region" description="Helical" evidence="5">
    <location>
        <begin position="187"/>
        <end position="205"/>
    </location>
</feature>
<comment type="subcellular location">
    <subcellularLocation>
        <location evidence="1">Cell membrane</location>
        <topology evidence="1">Multi-pass membrane protein</topology>
    </subcellularLocation>
</comment>
<feature type="transmembrane region" description="Helical" evidence="5">
    <location>
        <begin position="454"/>
        <end position="479"/>
    </location>
</feature>
<dbReference type="RefSeq" id="WP_208256735.1">
    <property type="nucleotide sequence ID" value="NZ_JAGEOJ010000007.1"/>
</dbReference>
<feature type="transmembrane region" description="Helical" evidence="5">
    <location>
        <begin position="62"/>
        <end position="82"/>
    </location>
</feature>
<dbReference type="InterPro" id="IPR036259">
    <property type="entry name" value="MFS_trans_sf"/>
</dbReference>
<dbReference type="Gene3D" id="1.20.1720.10">
    <property type="entry name" value="Multidrug resistance protein D"/>
    <property type="match status" value="1"/>
</dbReference>
<feature type="transmembrane region" description="Helical" evidence="5">
    <location>
        <begin position="94"/>
        <end position="121"/>
    </location>
</feature>
<feature type="transmembrane region" description="Helical" evidence="5">
    <location>
        <begin position="319"/>
        <end position="337"/>
    </location>
</feature>
<sequence length="486" mass="49709">MSSNTLVEAVPGGRAARKAERAQGSWGTLLVLLAGIFMATLDFFIVNVAIPDTQRDLGASTAAIQWVVAGYGLAVAAGLITGGRLGDLYGRRRMYGLGLALFTLASVGCAVAEGAGTLIVARVVQGMGMALLMPQVLGIISVVFTGAKQAKAFAAYGLAMGLAAVFGQLIGGVLIKADLFGLGWRSIFWINVPVGIAALVLLRRLVPESRGAGGTKLDFIGMDLIVAGLVAVVLPLIQGREQGWPLWTWLSLAAAPMLLGLFAAYQRWLARRGAAPLMDPVLFRGRAFAAGVSLALVYNMVMGSFFLFLALYLQQGHGMTALGSGLLFIALGGGYLVASKLSEKVAARIGRQVITVGTLVQAAGYAMIAGTVELIGTGGSVLWMIPGMVVAGAGMGLALVPMPGTVLAGVGPKHAASAGGVLATANQVGGALGIAAVGIVFYDRLGGHPAADTFGTAFVWSLLPLAALCVVAAALVQLLPKARVNG</sequence>
<name>A0A939T758_9ACTN</name>
<organism evidence="7 8">
    <name type="scientific">Actinomadura barringtoniae</name>
    <dbReference type="NCBI Taxonomy" id="1427535"/>
    <lineage>
        <taxon>Bacteria</taxon>
        <taxon>Bacillati</taxon>
        <taxon>Actinomycetota</taxon>
        <taxon>Actinomycetes</taxon>
        <taxon>Streptosporangiales</taxon>
        <taxon>Thermomonosporaceae</taxon>
        <taxon>Actinomadura</taxon>
    </lineage>
</organism>
<dbReference type="PANTHER" id="PTHR42718">
    <property type="entry name" value="MAJOR FACILITATOR SUPERFAMILY MULTIDRUG TRANSPORTER MFSC"/>
    <property type="match status" value="1"/>
</dbReference>
<feature type="transmembrane region" description="Helical" evidence="5">
    <location>
        <begin position="127"/>
        <end position="146"/>
    </location>
</feature>
<accession>A0A939T758</accession>
<evidence type="ECO:0000259" key="6">
    <source>
        <dbReference type="PROSITE" id="PS50850"/>
    </source>
</evidence>
<dbReference type="CDD" id="cd17321">
    <property type="entry name" value="MFS_MMR_MDR_like"/>
    <property type="match status" value="1"/>
</dbReference>
<evidence type="ECO:0000256" key="5">
    <source>
        <dbReference type="SAM" id="Phobius"/>
    </source>
</evidence>
<evidence type="ECO:0000256" key="4">
    <source>
        <dbReference type="ARBA" id="ARBA00023136"/>
    </source>
</evidence>
<dbReference type="GO" id="GO:0022857">
    <property type="term" value="F:transmembrane transporter activity"/>
    <property type="evidence" value="ECO:0007669"/>
    <property type="project" value="InterPro"/>
</dbReference>
<evidence type="ECO:0000256" key="1">
    <source>
        <dbReference type="ARBA" id="ARBA00004651"/>
    </source>
</evidence>
<keyword evidence="8" id="KW-1185">Reference proteome</keyword>
<dbReference type="Gene3D" id="1.20.1250.20">
    <property type="entry name" value="MFS general substrate transporter like domains"/>
    <property type="match status" value="1"/>
</dbReference>
<feature type="transmembrane region" description="Helical" evidence="5">
    <location>
        <begin position="287"/>
        <end position="313"/>
    </location>
</feature>
<reference evidence="7" key="1">
    <citation type="submission" date="2021-03" db="EMBL/GenBank/DDBJ databases">
        <authorList>
            <person name="Kanchanasin P."/>
            <person name="Saeng-In P."/>
            <person name="Phongsopitanun W."/>
            <person name="Yuki M."/>
            <person name="Kudo T."/>
            <person name="Ohkuma M."/>
            <person name="Tanasupawat S."/>
        </authorList>
    </citation>
    <scope>NUCLEOTIDE SEQUENCE</scope>
    <source>
        <strain evidence="7">GKU 128</strain>
    </source>
</reference>
<evidence type="ECO:0000313" key="7">
    <source>
        <dbReference type="EMBL" id="MBO2448972.1"/>
    </source>
</evidence>
<evidence type="ECO:0000313" key="8">
    <source>
        <dbReference type="Proteomes" id="UP000669179"/>
    </source>
</evidence>
<dbReference type="PROSITE" id="PS50850">
    <property type="entry name" value="MFS"/>
    <property type="match status" value="1"/>
</dbReference>
<feature type="transmembrane region" description="Helical" evidence="5">
    <location>
        <begin position="26"/>
        <end position="50"/>
    </location>
</feature>
<feature type="transmembrane region" description="Helical" evidence="5">
    <location>
        <begin position="380"/>
        <end position="400"/>
    </location>
</feature>
<proteinExistence type="predicted"/>
<feature type="transmembrane region" description="Helical" evidence="5">
    <location>
        <begin position="217"/>
        <end position="238"/>
    </location>
</feature>
<dbReference type="AlphaFoldDB" id="A0A939T758"/>
<dbReference type="PANTHER" id="PTHR42718:SF39">
    <property type="entry name" value="ACTINORHODIN TRANSPORTER-RELATED"/>
    <property type="match status" value="1"/>
</dbReference>
<dbReference type="GO" id="GO:0005886">
    <property type="term" value="C:plasma membrane"/>
    <property type="evidence" value="ECO:0007669"/>
    <property type="project" value="UniProtKB-SubCell"/>
</dbReference>
<feature type="transmembrane region" description="Helical" evidence="5">
    <location>
        <begin position="153"/>
        <end position="175"/>
    </location>
</feature>
<gene>
    <name evidence="7" type="ORF">J4573_17855</name>
</gene>
<feature type="transmembrane region" description="Helical" evidence="5">
    <location>
        <begin position="349"/>
        <end position="368"/>
    </location>
</feature>
<keyword evidence="2 5" id="KW-0812">Transmembrane</keyword>
<feature type="domain" description="Major facilitator superfamily (MFS) profile" evidence="6">
    <location>
        <begin position="28"/>
        <end position="484"/>
    </location>
</feature>
<keyword evidence="3 5" id="KW-1133">Transmembrane helix</keyword>
<dbReference type="SUPFAM" id="SSF103473">
    <property type="entry name" value="MFS general substrate transporter"/>
    <property type="match status" value="1"/>
</dbReference>
<feature type="transmembrane region" description="Helical" evidence="5">
    <location>
        <begin position="244"/>
        <end position="266"/>
    </location>
</feature>
<dbReference type="InterPro" id="IPR020846">
    <property type="entry name" value="MFS_dom"/>
</dbReference>
<evidence type="ECO:0000256" key="2">
    <source>
        <dbReference type="ARBA" id="ARBA00022692"/>
    </source>
</evidence>